<feature type="region of interest" description="Disordered" evidence="1">
    <location>
        <begin position="46"/>
        <end position="118"/>
    </location>
</feature>
<feature type="compositionally biased region" description="Low complexity" evidence="1">
    <location>
        <begin position="369"/>
        <end position="382"/>
    </location>
</feature>
<gene>
    <name evidence="2" type="ORF">C6P46_001748</name>
</gene>
<keyword evidence="3" id="KW-1185">Reference proteome</keyword>
<reference evidence="2 3" key="1">
    <citation type="submission" date="2020-11" db="EMBL/GenBank/DDBJ databases">
        <title>Kefir isolates.</title>
        <authorList>
            <person name="Marcisauskas S."/>
            <person name="Kim Y."/>
            <person name="Blasche S."/>
        </authorList>
    </citation>
    <scope>NUCLEOTIDE SEQUENCE [LARGE SCALE GENOMIC DNA]</scope>
    <source>
        <strain evidence="2 3">KR</strain>
    </source>
</reference>
<feature type="compositionally biased region" description="Polar residues" evidence="1">
    <location>
        <begin position="97"/>
        <end position="110"/>
    </location>
</feature>
<dbReference type="EMBL" id="PUHQ01000150">
    <property type="protein sequence ID" value="KAG0654421.1"/>
    <property type="molecule type" value="Genomic_DNA"/>
</dbReference>
<organism evidence="2 3">
    <name type="scientific">Rhodotorula mucilaginosa</name>
    <name type="common">Yeast</name>
    <name type="synonym">Rhodotorula rubra</name>
    <dbReference type="NCBI Taxonomy" id="5537"/>
    <lineage>
        <taxon>Eukaryota</taxon>
        <taxon>Fungi</taxon>
        <taxon>Dikarya</taxon>
        <taxon>Basidiomycota</taxon>
        <taxon>Pucciniomycotina</taxon>
        <taxon>Microbotryomycetes</taxon>
        <taxon>Sporidiobolales</taxon>
        <taxon>Sporidiobolaceae</taxon>
        <taxon>Rhodotorula</taxon>
    </lineage>
</organism>
<dbReference type="OrthoDB" id="3365917at2759"/>
<evidence type="ECO:0000313" key="3">
    <source>
        <dbReference type="Proteomes" id="UP000777482"/>
    </source>
</evidence>
<name>A0A9P6VUE9_RHOMI</name>
<feature type="region of interest" description="Disordered" evidence="1">
    <location>
        <begin position="263"/>
        <end position="282"/>
    </location>
</feature>
<dbReference type="AlphaFoldDB" id="A0A9P6VUE9"/>
<accession>A0A9P6VUE9</accession>
<evidence type="ECO:0000256" key="1">
    <source>
        <dbReference type="SAM" id="MobiDB-lite"/>
    </source>
</evidence>
<sequence>MGDELATYSSVQPCTPIVKASVAGGWRRPEDLQAQQRLLGEVPRVTRSKQSKERVAGFLKGSGERAARHADWTPQRVSLAAPQDRNASAVVDRQRSGGPSIQSSGEATSVSEERADDHRRRRRALRALACVHWLPRIPQSQEEEEDQAVTLALQLLRPARRSSIFNSAGLPPAADEGSAASLAPAGFATRTRHSFTSNRHAVGSTFRARASKKTLRTDERKQRWSAFATCWKSAEVRSSLMNATNKTDRLLEEEHHLEAAAVARAERDQPGRSISPYNNGGGAPRTIPAGTAFAGRQFGGLPRSQIYSGYGYGGGYGGFARGAALGGVAGFGFGYVGGLGFPFGMWPLYYGPRYYGDDEYGPHSNSSRPGGPLAASSFSPPGSAAGAPPQYMIYGDADSIDNATLALSEDCQAFTVVPLTHVQDDGAYPEGTNTTLLPALDPSNVLAYYRASSFALYSFFDDRQVDPNATVNYTEPISTQPYLFSASERDAAFQQCVNETLADALPIEDGYVETSGALRVQSSAASSPLLLMPLLLILSLYSSVFQLA</sequence>
<evidence type="ECO:0000313" key="2">
    <source>
        <dbReference type="EMBL" id="KAG0654421.1"/>
    </source>
</evidence>
<feature type="compositionally biased region" description="Basic and acidic residues" evidence="1">
    <location>
        <begin position="62"/>
        <end position="71"/>
    </location>
</feature>
<comment type="caution">
    <text evidence="2">The sequence shown here is derived from an EMBL/GenBank/DDBJ whole genome shotgun (WGS) entry which is preliminary data.</text>
</comment>
<dbReference type="Proteomes" id="UP000777482">
    <property type="component" value="Unassembled WGS sequence"/>
</dbReference>
<feature type="region of interest" description="Disordered" evidence="1">
    <location>
        <begin position="361"/>
        <end position="382"/>
    </location>
</feature>
<proteinExistence type="predicted"/>
<protein>
    <submittedName>
        <fullName evidence="2">Uncharacterized protein</fullName>
    </submittedName>
</protein>